<dbReference type="InterPro" id="IPR001611">
    <property type="entry name" value="Leu-rich_rpt"/>
</dbReference>
<evidence type="ECO:0000256" key="1">
    <source>
        <dbReference type="ARBA" id="ARBA00004114"/>
    </source>
</evidence>
<evidence type="ECO:0000313" key="15">
    <source>
        <dbReference type="Proteomes" id="UP000558488"/>
    </source>
</evidence>
<evidence type="ECO:0000256" key="6">
    <source>
        <dbReference type="ARBA" id="ARBA00022776"/>
    </source>
</evidence>
<feature type="coiled-coil region" evidence="13">
    <location>
        <begin position="757"/>
        <end position="990"/>
    </location>
</feature>
<comment type="function">
    <text evidence="10">Required for the organization of the mitotic spindle. Maintains the structural integrity of centrosomes during mitosis.</text>
</comment>
<proteinExistence type="inferred from homology"/>
<name>A0A7J7VMR3_PIPKU</name>
<keyword evidence="4" id="KW-0132">Cell division</keyword>
<evidence type="ECO:0000256" key="5">
    <source>
        <dbReference type="ARBA" id="ARBA00022737"/>
    </source>
</evidence>
<evidence type="ECO:0000256" key="4">
    <source>
        <dbReference type="ARBA" id="ARBA00022618"/>
    </source>
</evidence>
<comment type="similarity">
    <text evidence="11">Belongs to the LRRCC1 family.</text>
</comment>
<dbReference type="GO" id="GO:0005814">
    <property type="term" value="C:centriole"/>
    <property type="evidence" value="ECO:0007669"/>
    <property type="project" value="UniProtKB-SubCell"/>
</dbReference>
<dbReference type="FunFam" id="3.80.10.10:FF:000148">
    <property type="entry name" value="Leucine rich repeat and coiled-coil centrosomal protein 1"/>
    <property type="match status" value="1"/>
</dbReference>
<dbReference type="GO" id="GO:0005737">
    <property type="term" value="C:cytoplasm"/>
    <property type="evidence" value="ECO:0007669"/>
    <property type="project" value="TreeGrafter"/>
</dbReference>
<dbReference type="PANTHER" id="PTHR15454">
    <property type="entry name" value="NISCHARIN RELATED"/>
    <property type="match status" value="1"/>
</dbReference>
<keyword evidence="3" id="KW-0433">Leucine-rich repeat</keyword>
<dbReference type="GO" id="GO:0005813">
    <property type="term" value="C:centrosome"/>
    <property type="evidence" value="ECO:0007669"/>
    <property type="project" value="TreeGrafter"/>
</dbReference>
<keyword evidence="8" id="KW-0206">Cytoskeleton</keyword>
<evidence type="ECO:0000256" key="11">
    <source>
        <dbReference type="ARBA" id="ARBA00061329"/>
    </source>
</evidence>
<dbReference type="PROSITE" id="PS51450">
    <property type="entry name" value="LRR"/>
    <property type="match status" value="4"/>
</dbReference>
<evidence type="ECO:0000256" key="12">
    <source>
        <dbReference type="ARBA" id="ARBA00067351"/>
    </source>
</evidence>
<dbReference type="FunFam" id="3.80.10.10:FF:000171">
    <property type="entry name" value="Leucine rich repeat and coiled-coil centrosomal protein 1"/>
    <property type="match status" value="1"/>
</dbReference>
<accession>A0A7J7VMR3</accession>
<evidence type="ECO:0000256" key="7">
    <source>
        <dbReference type="ARBA" id="ARBA00023054"/>
    </source>
</evidence>
<dbReference type="AlphaFoldDB" id="A0A7J7VMR3"/>
<comment type="subcellular location">
    <subcellularLocation>
        <location evidence="1">Cytoplasm</location>
        <location evidence="1">Cytoskeleton</location>
        <location evidence="1">Microtubule organizing center</location>
        <location evidence="1">Centrosome</location>
        <location evidence="1">Centriole</location>
    </subcellularLocation>
</comment>
<dbReference type="SMART" id="SM00365">
    <property type="entry name" value="LRR_SD22"/>
    <property type="match status" value="3"/>
</dbReference>
<dbReference type="Pfam" id="PF12799">
    <property type="entry name" value="LRR_4"/>
    <property type="match status" value="1"/>
</dbReference>
<dbReference type="Gene3D" id="3.80.10.10">
    <property type="entry name" value="Ribonuclease Inhibitor"/>
    <property type="match status" value="2"/>
</dbReference>
<dbReference type="PANTHER" id="PTHR15454:SF34">
    <property type="entry name" value="LEUCINE-RICH REPEAT AND COILED-COIL DOMAIN-CONTAINING PROTEIN 1"/>
    <property type="match status" value="1"/>
</dbReference>
<keyword evidence="6" id="KW-0498">Mitosis</keyword>
<evidence type="ECO:0000256" key="10">
    <source>
        <dbReference type="ARBA" id="ARBA00054059"/>
    </source>
</evidence>
<keyword evidence="15" id="KW-1185">Reference proteome</keyword>
<dbReference type="EMBL" id="JACAGB010000014">
    <property type="protein sequence ID" value="KAF6326462.1"/>
    <property type="molecule type" value="Genomic_DNA"/>
</dbReference>
<dbReference type="InterPro" id="IPR025875">
    <property type="entry name" value="Leu-rich_rpt_4"/>
</dbReference>
<protein>
    <recommendedName>
        <fullName evidence="12">Leucine-rich repeat and coiled-coil domain-containing protein 1</fullName>
    </recommendedName>
</protein>
<comment type="caution">
    <text evidence="14">The sequence shown here is derived from an EMBL/GenBank/DDBJ whole genome shotgun (WGS) entry which is preliminary data.</text>
</comment>
<reference evidence="14 15" key="1">
    <citation type="journal article" date="2020" name="Nature">
        <title>Six reference-quality genomes reveal evolution of bat adaptations.</title>
        <authorList>
            <person name="Jebb D."/>
            <person name="Huang Z."/>
            <person name="Pippel M."/>
            <person name="Hughes G.M."/>
            <person name="Lavrichenko K."/>
            <person name="Devanna P."/>
            <person name="Winkler S."/>
            <person name="Jermiin L.S."/>
            <person name="Skirmuntt E.C."/>
            <person name="Katzourakis A."/>
            <person name="Burkitt-Gray L."/>
            <person name="Ray D.A."/>
            <person name="Sullivan K.A.M."/>
            <person name="Roscito J.G."/>
            <person name="Kirilenko B.M."/>
            <person name="Davalos L.M."/>
            <person name="Corthals A.P."/>
            <person name="Power M.L."/>
            <person name="Jones G."/>
            <person name="Ransome R.D."/>
            <person name="Dechmann D.K.N."/>
            <person name="Locatelli A.G."/>
            <person name="Puechmaille S.J."/>
            <person name="Fedrigo O."/>
            <person name="Jarvis E.D."/>
            <person name="Hiller M."/>
            <person name="Vernes S.C."/>
            <person name="Myers E.W."/>
            <person name="Teeling E.C."/>
        </authorList>
    </citation>
    <scope>NUCLEOTIDE SEQUENCE [LARGE SCALE GENOMIC DNA]</scope>
    <source>
        <strain evidence="14">MPipKuh1</strain>
        <tissue evidence="14">Flight muscle</tissue>
    </source>
</reference>
<keyword evidence="7 13" id="KW-0175">Coiled coil</keyword>
<feature type="coiled-coil region" evidence="13">
    <location>
        <begin position="687"/>
        <end position="731"/>
    </location>
</feature>
<evidence type="ECO:0000256" key="8">
    <source>
        <dbReference type="ARBA" id="ARBA00023212"/>
    </source>
</evidence>
<gene>
    <name evidence="14" type="ORF">mPipKuh1_010974</name>
</gene>
<dbReference type="SUPFAM" id="SSF52058">
    <property type="entry name" value="L domain-like"/>
    <property type="match status" value="1"/>
</dbReference>
<dbReference type="InterPro" id="IPR032675">
    <property type="entry name" value="LRR_dom_sf"/>
</dbReference>
<evidence type="ECO:0000313" key="14">
    <source>
        <dbReference type="EMBL" id="KAF6326462.1"/>
    </source>
</evidence>
<keyword evidence="5" id="KW-0677">Repeat</keyword>
<feature type="coiled-coil region" evidence="13">
    <location>
        <begin position="459"/>
        <end position="615"/>
    </location>
</feature>
<evidence type="ECO:0000256" key="2">
    <source>
        <dbReference type="ARBA" id="ARBA00022490"/>
    </source>
</evidence>
<keyword evidence="9" id="KW-0131">Cell cycle</keyword>
<organism evidence="14 15">
    <name type="scientific">Pipistrellus kuhlii</name>
    <name type="common">Kuhl's pipistrelle</name>
    <dbReference type="NCBI Taxonomy" id="59472"/>
    <lineage>
        <taxon>Eukaryota</taxon>
        <taxon>Metazoa</taxon>
        <taxon>Chordata</taxon>
        <taxon>Craniata</taxon>
        <taxon>Vertebrata</taxon>
        <taxon>Euteleostomi</taxon>
        <taxon>Mammalia</taxon>
        <taxon>Eutheria</taxon>
        <taxon>Laurasiatheria</taxon>
        <taxon>Chiroptera</taxon>
        <taxon>Yangochiroptera</taxon>
        <taxon>Vespertilionidae</taxon>
        <taxon>Pipistrellus</taxon>
    </lineage>
</organism>
<evidence type="ECO:0000256" key="3">
    <source>
        <dbReference type="ARBA" id="ARBA00022614"/>
    </source>
</evidence>
<keyword evidence="2" id="KW-0963">Cytoplasm</keyword>
<evidence type="ECO:0000256" key="9">
    <source>
        <dbReference type="ARBA" id="ARBA00023306"/>
    </source>
</evidence>
<sequence length="1005" mass="115854">MEAPGQAEVENEDGDSNCGDLCCMDKGLRSISELSLDSTLHAINLHCNNISKIEAIDHVWNLQHLDLSSNQISQIEGLSTLTKLRTLNLSCNLITKVEGLEALINLTRLNLSYNHINDLSGLMPLHGIKHKLRYIDLHSNCIDSIHHLLQCVVGLHFLTNLVLEKDGDDNPVCRVPGYQAVMLQTLPQLRILDCKNIFGEPVDLSQINSSSLQCFEGLLDNLASSDSPLNISEDEVADGMPPVVTAPTGDDMAPRDPFASTPTDTGLPSFMSVCPPEPEKVNEDTDFQNEMKLQKLDDQFLQLLNETSTSLMNNVPEKDLMLKRDMDITSESDYGNRKECNRKIPRRSKIPYYSKAIQTIKHYNKNSNSSISQVEEVEEPRTELMKVNISCPEDTYRILVEQLDQEREKRWKAEQAEKKLMDYIDELHKHANEKKDIHSLALLTTDRLKEIIFKERNSKVHLEVMVHKLQNEIKKLSIELIKARDQQEDHIRHLRALERALEKMERQKGQQQAAQMRLIEEVELKAAAADREITLLRTSLQQEKDQVQQLHDLLALKEQEHRKELETRAFFSEAELQEAIAKEVAKEEVKHEQEIKGYQEKIDALNQQYLDLENEFRIALTLEARRFKDVKDGFESVATELAKSKHALVWAQRKENESSSLIKDLACMVKEQKSKLAEVSKMKHETATNLQNQISTLELLIEDDKQKSIQLELLKHEKVQLIAELAAKESLIYGLRTERKVWGHELAQQGSCLAQDRGKLEAQIESLCKENESLRKTNEQDSDTLKIKCKIIEDQTETIGKLKACLQEREEQIKILQENICEIQKCTQEQLDEKCSQLDDIIEKLERHNERKAKLKQQLQVKELELEEIRKAYSTLNQKWHDKGELLCNLEKQVKEVKEKFENKERKLKAERDQSVERQKDAVEKLHCMDDAFKKQVEAIVEAHHAEIIQLENEKQKYIDSANLKVHQVEEEMRELLQENCKNKKALEAKIKHLAFALNEIHQVL</sequence>
<evidence type="ECO:0000256" key="13">
    <source>
        <dbReference type="SAM" id="Coils"/>
    </source>
</evidence>
<dbReference type="GO" id="GO:0051301">
    <property type="term" value="P:cell division"/>
    <property type="evidence" value="ECO:0007669"/>
    <property type="project" value="UniProtKB-KW"/>
</dbReference>
<dbReference type="Proteomes" id="UP000558488">
    <property type="component" value="Unassembled WGS sequence"/>
</dbReference>